<gene>
    <name evidence="2" type="ORF">SAMN05192555_110118</name>
</gene>
<dbReference type="InterPro" id="IPR036761">
    <property type="entry name" value="TTHA0802/YceI-like_sf"/>
</dbReference>
<sequence>MKAYLALFALLIALPAHADWQLDPERSQVEATIFELTDNGPVEHQHRVRELRGDISEDGILTLPLRLNQTDTLDRLGPLPPWLSGITDMPLATLNTQLPPERLDALDIGESMVETLTFSVRADGSLQQEPVDLRFTREDLDTVRVTTAEPVALDGQEIMANSTLRSVLSLLGYQRIGDEVPVALNAILINR</sequence>
<dbReference type="EMBL" id="FNGH01000010">
    <property type="protein sequence ID" value="SDM19907.1"/>
    <property type="molecule type" value="Genomic_DNA"/>
</dbReference>
<dbReference type="Gene3D" id="2.40.128.110">
    <property type="entry name" value="Lipid/polyisoprenoid-binding, YceI-like"/>
    <property type="match status" value="1"/>
</dbReference>
<keyword evidence="3" id="KW-1185">Reference proteome</keyword>
<dbReference type="RefSeq" id="WP_089659094.1">
    <property type="nucleotide sequence ID" value="NZ_FNGH01000010.1"/>
</dbReference>
<name>A0A1G9RAM0_9GAMM</name>
<evidence type="ECO:0000313" key="3">
    <source>
        <dbReference type="Proteomes" id="UP000199107"/>
    </source>
</evidence>
<reference evidence="3" key="1">
    <citation type="submission" date="2016-10" db="EMBL/GenBank/DDBJ databases">
        <authorList>
            <person name="Varghese N."/>
            <person name="Submissions S."/>
        </authorList>
    </citation>
    <scope>NUCLEOTIDE SEQUENCE [LARGE SCALE GENOMIC DNA]</scope>
    <source>
        <strain evidence="3">AAP</strain>
    </source>
</reference>
<evidence type="ECO:0008006" key="4">
    <source>
        <dbReference type="Google" id="ProtNLM"/>
    </source>
</evidence>
<dbReference type="Proteomes" id="UP000199107">
    <property type="component" value="Unassembled WGS sequence"/>
</dbReference>
<evidence type="ECO:0000313" key="2">
    <source>
        <dbReference type="EMBL" id="SDM19907.1"/>
    </source>
</evidence>
<dbReference type="STRING" id="48727.SAMN05192555_110118"/>
<proteinExistence type="predicted"/>
<protein>
    <recommendedName>
        <fullName evidence="4">YceI-like domain-containing protein</fullName>
    </recommendedName>
</protein>
<dbReference type="OrthoDB" id="6181957at2"/>
<accession>A0A1G9RAM0</accession>
<keyword evidence="1" id="KW-0732">Signal</keyword>
<feature type="chain" id="PRO_5011557997" description="YceI-like domain-containing protein" evidence="1">
    <location>
        <begin position="19"/>
        <end position="191"/>
    </location>
</feature>
<evidence type="ECO:0000256" key="1">
    <source>
        <dbReference type="SAM" id="SignalP"/>
    </source>
</evidence>
<organism evidence="2 3">
    <name type="scientific">Franzmannia pantelleriensis</name>
    <dbReference type="NCBI Taxonomy" id="48727"/>
    <lineage>
        <taxon>Bacteria</taxon>
        <taxon>Pseudomonadati</taxon>
        <taxon>Pseudomonadota</taxon>
        <taxon>Gammaproteobacteria</taxon>
        <taxon>Oceanospirillales</taxon>
        <taxon>Halomonadaceae</taxon>
        <taxon>Franzmannia</taxon>
    </lineage>
</organism>
<dbReference type="AlphaFoldDB" id="A0A1G9RAM0"/>
<feature type="signal peptide" evidence="1">
    <location>
        <begin position="1"/>
        <end position="18"/>
    </location>
</feature>